<gene>
    <name evidence="2" type="ORF">M9189_07210</name>
</gene>
<name>A0A9J6ZLV8_9BACT</name>
<accession>A0A9J6ZLV8</accession>
<evidence type="ECO:0000313" key="3">
    <source>
        <dbReference type="Proteomes" id="UP001056426"/>
    </source>
</evidence>
<dbReference type="PROSITE" id="PS50943">
    <property type="entry name" value="HTH_CROC1"/>
    <property type="match status" value="1"/>
</dbReference>
<dbReference type="SMART" id="SM00530">
    <property type="entry name" value="HTH_XRE"/>
    <property type="match status" value="1"/>
</dbReference>
<reference evidence="2" key="1">
    <citation type="submission" date="2022-05" db="EMBL/GenBank/DDBJ databases">
        <authorList>
            <person name="Sun X."/>
        </authorList>
    </citation>
    <scope>NUCLEOTIDE SEQUENCE</scope>
    <source>
        <strain evidence="2">Ai-910</strain>
    </source>
</reference>
<dbReference type="CDD" id="cd00093">
    <property type="entry name" value="HTH_XRE"/>
    <property type="match status" value="1"/>
</dbReference>
<dbReference type="InterPro" id="IPR010982">
    <property type="entry name" value="Lambda_DNA-bd_dom_sf"/>
</dbReference>
<dbReference type="Pfam" id="PF01381">
    <property type="entry name" value="HTH_3"/>
    <property type="match status" value="1"/>
</dbReference>
<reference evidence="2" key="2">
    <citation type="submission" date="2022-06" db="EMBL/GenBank/DDBJ databases">
        <title>Xiashengella guii gen. nov. sp. nov., a bacterium isolated form anaerobic digestion tank.</title>
        <authorList>
            <person name="Huang H."/>
        </authorList>
    </citation>
    <scope>NUCLEOTIDE SEQUENCE</scope>
    <source>
        <strain evidence="2">Ai-910</strain>
    </source>
</reference>
<dbReference type="Gene3D" id="1.10.260.40">
    <property type="entry name" value="lambda repressor-like DNA-binding domains"/>
    <property type="match status" value="1"/>
</dbReference>
<feature type="domain" description="HTH cro/C1-type" evidence="1">
    <location>
        <begin position="5"/>
        <end position="60"/>
    </location>
</feature>
<keyword evidence="3" id="KW-1185">Reference proteome</keyword>
<dbReference type="KEGG" id="alkq:M9189_07210"/>
<dbReference type="Proteomes" id="UP001056426">
    <property type="component" value="Chromosome"/>
</dbReference>
<protein>
    <submittedName>
        <fullName evidence="2">Helix-turn-helix domain-containing protein</fullName>
    </submittedName>
</protein>
<dbReference type="SUPFAM" id="SSF47413">
    <property type="entry name" value="lambda repressor-like DNA-binding domains"/>
    <property type="match status" value="1"/>
</dbReference>
<evidence type="ECO:0000313" key="2">
    <source>
        <dbReference type="EMBL" id="URW78651.1"/>
    </source>
</evidence>
<dbReference type="GO" id="GO:0003677">
    <property type="term" value="F:DNA binding"/>
    <property type="evidence" value="ECO:0007669"/>
    <property type="project" value="InterPro"/>
</dbReference>
<dbReference type="EMBL" id="CP098400">
    <property type="protein sequence ID" value="URW78651.1"/>
    <property type="molecule type" value="Genomic_DNA"/>
</dbReference>
<proteinExistence type="predicted"/>
<sequence>MKDRLQKLLAREDLTPVRFAEKVGVQRSSVSHILSGRNNPSLDFIQKILVAFPQISTDWLIRGRGEMYNSAQASVNNERKRIPSDLFSSLNDEDTPVYLSSKVKADPDERKTVGKEVGKEQHEEAIVQRASDRRIEKIVVFYSDKTFTEYLPEG</sequence>
<dbReference type="RefSeq" id="WP_250722012.1">
    <property type="nucleotide sequence ID" value="NZ_CP098400.1"/>
</dbReference>
<organism evidence="2 3">
    <name type="scientific">Xiashengella succiniciproducens</name>
    <dbReference type="NCBI Taxonomy" id="2949635"/>
    <lineage>
        <taxon>Bacteria</taxon>
        <taxon>Pseudomonadati</taxon>
        <taxon>Bacteroidota</taxon>
        <taxon>Bacteroidia</taxon>
        <taxon>Marinilabiliales</taxon>
        <taxon>Marinilabiliaceae</taxon>
        <taxon>Xiashengella</taxon>
    </lineage>
</organism>
<dbReference type="InterPro" id="IPR001387">
    <property type="entry name" value="Cro/C1-type_HTH"/>
</dbReference>
<evidence type="ECO:0000259" key="1">
    <source>
        <dbReference type="PROSITE" id="PS50943"/>
    </source>
</evidence>
<dbReference type="AlphaFoldDB" id="A0A9J6ZLV8"/>